<gene>
    <name evidence="2" type="ORF">FE782_18355</name>
</gene>
<sequence>MTRLTEDQVRETLKQVFDPELGVNIVDLGLVYDITVEEERVNVTMTLTTPGCPLHDTIVGGVRRSLQDRMNLEFLHVEVVWEPQWTPERMSEAAREQLDFFR</sequence>
<reference evidence="2 3" key="1">
    <citation type="submission" date="2019-05" db="EMBL/GenBank/DDBJ databases">
        <authorList>
            <person name="Narsing Rao M.P."/>
            <person name="Li W.J."/>
        </authorList>
    </citation>
    <scope>NUCLEOTIDE SEQUENCE [LARGE SCALE GENOMIC DNA]</scope>
    <source>
        <strain evidence="2 3">SYSU_K30003</strain>
    </source>
</reference>
<dbReference type="RefSeq" id="WP_138195700.1">
    <property type="nucleotide sequence ID" value="NZ_VCIW01000013.1"/>
</dbReference>
<dbReference type="InterPro" id="IPR034904">
    <property type="entry name" value="FSCA_dom_sf"/>
</dbReference>
<proteinExistence type="predicted"/>
<keyword evidence="3" id="KW-1185">Reference proteome</keyword>
<dbReference type="OrthoDB" id="9805360at2"/>
<organism evidence="2 3">
    <name type="scientific">Paenibacillus antri</name>
    <dbReference type="NCBI Taxonomy" id="2582848"/>
    <lineage>
        <taxon>Bacteria</taxon>
        <taxon>Bacillati</taxon>
        <taxon>Bacillota</taxon>
        <taxon>Bacilli</taxon>
        <taxon>Bacillales</taxon>
        <taxon>Paenibacillaceae</taxon>
        <taxon>Paenibacillus</taxon>
    </lineage>
</organism>
<dbReference type="Gene3D" id="3.30.300.130">
    <property type="entry name" value="Fe-S cluster assembly (FSCA)"/>
    <property type="match status" value="1"/>
</dbReference>
<dbReference type="SUPFAM" id="SSF117916">
    <property type="entry name" value="Fe-S cluster assembly (FSCA) domain-like"/>
    <property type="match status" value="1"/>
</dbReference>
<dbReference type="Proteomes" id="UP000309676">
    <property type="component" value="Unassembled WGS sequence"/>
</dbReference>
<dbReference type="Pfam" id="PF01883">
    <property type="entry name" value="FeS_assembly_P"/>
    <property type="match status" value="1"/>
</dbReference>
<protein>
    <submittedName>
        <fullName evidence="2">DUF59 domain-containing protein</fullName>
    </submittedName>
</protein>
<dbReference type="InterPro" id="IPR052339">
    <property type="entry name" value="Fe-S_Maturation_MIP18"/>
</dbReference>
<evidence type="ECO:0000259" key="1">
    <source>
        <dbReference type="Pfam" id="PF01883"/>
    </source>
</evidence>
<name>A0A5R9GBC5_9BACL</name>
<dbReference type="EMBL" id="VCIW01000013">
    <property type="protein sequence ID" value="TLS50668.1"/>
    <property type="molecule type" value="Genomic_DNA"/>
</dbReference>
<evidence type="ECO:0000313" key="2">
    <source>
        <dbReference type="EMBL" id="TLS50668.1"/>
    </source>
</evidence>
<dbReference type="InterPro" id="IPR002744">
    <property type="entry name" value="MIP18-like"/>
</dbReference>
<dbReference type="PANTHER" id="PTHR42831:SF1">
    <property type="entry name" value="FE-S PROTEIN MATURATION AUXILIARY FACTOR YITW"/>
    <property type="match status" value="1"/>
</dbReference>
<evidence type="ECO:0000313" key="3">
    <source>
        <dbReference type="Proteomes" id="UP000309676"/>
    </source>
</evidence>
<comment type="caution">
    <text evidence="2">The sequence shown here is derived from an EMBL/GenBank/DDBJ whole genome shotgun (WGS) entry which is preliminary data.</text>
</comment>
<feature type="domain" description="MIP18 family-like" evidence="1">
    <location>
        <begin position="6"/>
        <end position="67"/>
    </location>
</feature>
<dbReference type="AlphaFoldDB" id="A0A5R9GBC5"/>
<accession>A0A5R9GBC5</accession>
<dbReference type="PANTHER" id="PTHR42831">
    <property type="entry name" value="FE-S PROTEIN MATURATION AUXILIARY FACTOR YITW"/>
    <property type="match status" value="1"/>
</dbReference>